<feature type="transmembrane region" description="Helical" evidence="8">
    <location>
        <begin position="111"/>
        <end position="134"/>
    </location>
</feature>
<comment type="similarity">
    <text evidence="2 8">Belongs to the ZIP transporter (TC 2.A.5) family.</text>
</comment>
<keyword evidence="6 8" id="KW-0406">Ion transport</keyword>
<dbReference type="OrthoDB" id="448280at2759"/>
<gene>
    <name evidence="9" type="ORF">AWRI4233_LOCUS2786</name>
</gene>
<organism evidence="9 10">
    <name type="scientific">Aureobasidium mustum</name>
    <dbReference type="NCBI Taxonomy" id="2773714"/>
    <lineage>
        <taxon>Eukaryota</taxon>
        <taxon>Fungi</taxon>
        <taxon>Dikarya</taxon>
        <taxon>Ascomycota</taxon>
        <taxon>Pezizomycotina</taxon>
        <taxon>Dothideomycetes</taxon>
        <taxon>Dothideomycetidae</taxon>
        <taxon>Dothideales</taxon>
        <taxon>Saccotheciaceae</taxon>
        <taxon>Aureobasidium</taxon>
    </lineage>
</organism>
<feature type="transmembrane region" description="Helical" evidence="8">
    <location>
        <begin position="253"/>
        <end position="277"/>
    </location>
</feature>
<dbReference type="GO" id="GO:0005886">
    <property type="term" value="C:plasma membrane"/>
    <property type="evidence" value="ECO:0007669"/>
    <property type="project" value="TreeGrafter"/>
</dbReference>
<dbReference type="PANTHER" id="PTHR11040:SF32">
    <property type="entry name" value="ZINC-REGULATED TRANSPORTER 1"/>
    <property type="match status" value="1"/>
</dbReference>
<feature type="transmembrane region" description="Helical" evidence="8">
    <location>
        <begin position="38"/>
        <end position="58"/>
    </location>
</feature>
<evidence type="ECO:0000256" key="1">
    <source>
        <dbReference type="ARBA" id="ARBA00004141"/>
    </source>
</evidence>
<evidence type="ECO:0000256" key="3">
    <source>
        <dbReference type="ARBA" id="ARBA00022448"/>
    </source>
</evidence>
<dbReference type="Proteomes" id="UP000714618">
    <property type="component" value="Unassembled WGS sequence"/>
</dbReference>
<dbReference type="Pfam" id="PF02535">
    <property type="entry name" value="Zip"/>
    <property type="match status" value="1"/>
</dbReference>
<name>A0A9N8JME6_9PEZI</name>
<evidence type="ECO:0000256" key="2">
    <source>
        <dbReference type="ARBA" id="ARBA00006939"/>
    </source>
</evidence>
<reference evidence="9" key="1">
    <citation type="submission" date="2020-06" db="EMBL/GenBank/DDBJ databases">
        <authorList>
            <person name="Onetto C."/>
        </authorList>
    </citation>
    <scope>NUCLEOTIDE SEQUENCE</scope>
</reference>
<feature type="transmembrane region" description="Helical" evidence="8">
    <location>
        <begin position="70"/>
        <end position="91"/>
    </location>
</feature>
<keyword evidence="3 8" id="KW-0813">Transport</keyword>
<sequence>IMAFDPKNVDLTTADAREIVCYLQLCENEYNGHLPARISAVFVMLVVSTLGVAFPYIGKQMPKLRIPTQMYLFARYFGSGVIISTAFIHLLDPAYANIGSNSCVGMTGNWSVYPWAPAIMLFSCMSIFAIDVTAQKYVADRYGMSVHTTNIESLITKSTPASTSQAIVPRTDEEDTVNEQMAEKIAFAQQFAAFSILEAGIVWHSVFIGLNFGVAGEEWSTLYIVLMFHQAFEGLGIGARLSMIPMPGKYRRWLPWACIVGYGITTPISMAIGLGVRTTYNSDGYEAKLIAGVFDAISAGILVYNGLVELLARDFIFEPQTKSNRRLAFMMGCVFLGALIMCIIGAWA</sequence>
<evidence type="ECO:0000313" key="9">
    <source>
        <dbReference type="EMBL" id="CAD0090612.1"/>
    </source>
</evidence>
<comment type="subcellular location">
    <subcellularLocation>
        <location evidence="1 8">Membrane</location>
        <topology evidence="1 8">Multi-pass membrane protein</topology>
    </subcellularLocation>
</comment>
<feature type="non-terminal residue" evidence="9">
    <location>
        <position position="1"/>
    </location>
</feature>
<keyword evidence="7 8" id="KW-0472">Membrane</keyword>
<evidence type="ECO:0000256" key="5">
    <source>
        <dbReference type="ARBA" id="ARBA00022989"/>
    </source>
</evidence>
<keyword evidence="4 8" id="KW-0812">Transmembrane</keyword>
<evidence type="ECO:0000313" key="10">
    <source>
        <dbReference type="Proteomes" id="UP000714618"/>
    </source>
</evidence>
<evidence type="ECO:0000256" key="4">
    <source>
        <dbReference type="ARBA" id="ARBA00022692"/>
    </source>
</evidence>
<evidence type="ECO:0008006" key="11">
    <source>
        <dbReference type="Google" id="ProtNLM"/>
    </source>
</evidence>
<evidence type="ECO:0000256" key="8">
    <source>
        <dbReference type="RuleBase" id="RU362088"/>
    </source>
</evidence>
<keyword evidence="10" id="KW-1185">Reference proteome</keyword>
<accession>A0A9N8JME6</accession>
<feature type="transmembrane region" description="Helical" evidence="8">
    <location>
        <begin position="222"/>
        <end position="241"/>
    </location>
</feature>
<evidence type="ECO:0000256" key="7">
    <source>
        <dbReference type="ARBA" id="ARBA00023136"/>
    </source>
</evidence>
<dbReference type="AlphaFoldDB" id="A0A9N8JME6"/>
<feature type="transmembrane region" description="Helical" evidence="8">
    <location>
        <begin position="327"/>
        <end position="347"/>
    </location>
</feature>
<dbReference type="InterPro" id="IPR004698">
    <property type="entry name" value="Zn/Fe_permease_fun/pln"/>
</dbReference>
<feature type="transmembrane region" description="Helical" evidence="8">
    <location>
        <begin position="289"/>
        <end position="307"/>
    </location>
</feature>
<comment type="caution">
    <text evidence="9">The sequence shown here is derived from an EMBL/GenBank/DDBJ whole genome shotgun (WGS) entry which is preliminary data.</text>
</comment>
<dbReference type="GO" id="GO:0071578">
    <property type="term" value="P:zinc ion import across plasma membrane"/>
    <property type="evidence" value="ECO:0007669"/>
    <property type="project" value="TreeGrafter"/>
</dbReference>
<proteinExistence type="inferred from homology"/>
<keyword evidence="5 8" id="KW-1133">Transmembrane helix</keyword>
<dbReference type="NCBIfam" id="TIGR00820">
    <property type="entry name" value="zip"/>
    <property type="match status" value="1"/>
</dbReference>
<evidence type="ECO:0000256" key="6">
    <source>
        <dbReference type="ARBA" id="ARBA00023065"/>
    </source>
</evidence>
<feature type="transmembrane region" description="Helical" evidence="8">
    <location>
        <begin position="191"/>
        <end position="210"/>
    </location>
</feature>
<dbReference type="PANTHER" id="PTHR11040">
    <property type="entry name" value="ZINC/IRON TRANSPORTER"/>
    <property type="match status" value="1"/>
</dbReference>
<dbReference type="InterPro" id="IPR003689">
    <property type="entry name" value="ZIP"/>
</dbReference>
<protein>
    <recommendedName>
        <fullName evidence="11">ZIP zinc/iron transport family</fullName>
    </recommendedName>
</protein>
<dbReference type="GO" id="GO:0000006">
    <property type="term" value="F:high-affinity zinc transmembrane transporter activity"/>
    <property type="evidence" value="ECO:0007669"/>
    <property type="project" value="TreeGrafter"/>
</dbReference>
<dbReference type="EMBL" id="CAIJEO010000004">
    <property type="protein sequence ID" value="CAD0090612.1"/>
    <property type="molecule type" value="Genomic_DNA"/>
</dbReference>